<organism evidence="1 2">
    <name type="scientific">Adhaeribacter pallidiroseus</name>
    <dbReference type="NCBI Taxonomy" id="2072847"/>
    <lineage>
        <taxon>Bacteria</taxon>
        <taxon>Pseudomonadati</taxon>
        <taxon>Bacteroidota</taxon>
        <taxon>Cytophagia</taxon>
        <taxon>Cytophagales</taxon>
        <taxon>Hymenobacteraceae</taxon>
        <taxon>Adhaeribacter</taxon>
    </lineage>
</organism>
<comment type="caution">
    <text evidence="1">The sequence shown here is derived from an EMBL/GenBank/DDBJ whole genome shotgun (WGS) entry which is preliminary data.</text>
</comment>
<evidence type="ECO:0000313" key="1">
    <source>
        <dbReference type="EMBL" id="RDC62665.1"/>
    </source>
</evidence>
<protein>
    <recommendedName>
        <fullName evidence="3">ArnR1-like winged helix-turn-helix domain-containing protein</fullName>
    </recommendedName>
</protein>
<dbReference type="EMBL" id="QASA01000001">
    <property type="protein sequence ID" value="RDC62665.1"/>
    <property type="molecule type" value="Genomic_DNA"/>
</dbReference>
<reference evidence="1 2" key="1">
    <citation type="submission" date="2018-04" db="EMBL/GenBank/DDBJ databases">
        <title>Adhaeribacter sp. HMF7616 genome sequencing and assembly.</title>
        <authorList>
            <person name="Kang H."/>
            <person name="Kang J."/>
            <person name="Cha I."/>
            <person name="Kim H."/>
            <person name="Joh K."/>
        </authorList>
    </citation>
    <scope>NUCLEOTIDE SEQUENCE [LARGE SCALE GENOMIC DNA]</scope>
    <source>
        <strain evidence="1 2">HMF7616</strain>
    </source>
</reference>
<dbReference type="AlphaFoldDB" id="A0A369QGJ2"/>
<name>A0A369QGJ2_9BACT</name>
<evidence type="ECO:0008006" key="3">
    <source>
        <dbReference type="Google" id="ProtNLM"/>
    </source>
</evidence>
<accession>A0A369QGJ2</accession>
<dbReference type="InterPro" id="IPR036388">
    <property type="entry name" value="WH-like_DNA-bd_sf"/>
</dbReference>
<sequence>MNLNFTNYQKYTNHLISAEQKQFDQHRKHILQFCRDAQSRCAILKHIEVAESYENYKKYIVRLITERFLNYTDPRHPQSPKQTFVITQKGLNYLKAIS</sequence>
<dbReference type="Proteomes" id="UP000253919">
    <property type="component" value="Unassembled WGS sequence"/>
</dbReference>
<dbReference type="OrthoDB" id="9807907at2"/>
<evidence type="ECO:0000313" key="2">
    <source>
        <dbReference type="Proteomes" id="UP000253919"/>
    </source>
</evidence>
<keyword evidence="2" id="KW-1185">Reference proteome</keyword>
<dbReference type="Gene3D" id="1.10.10.10">
    <property type="entry name" value="Winged helix-like DNA-binding domain superfamily/Winged helix DNA-binding domain"/>
    <property type="match status" value="1"/>
</dbReference>
<dbReference type="RefSeq" id="WP_115372081.1">
    <property type="nucleotide sequence ID" value="NZ_QASA01000001.1"/>
</dbReference>
<gene>
    <name evidence="1" type="ORF">AHMF7616_01259</name>
</gene>
<proteinExistence type="predicted"/>